<dbReference type="Pfam" id="PF07638">
    <property type="entry name" value="Sigma70_ECF"/>
    <property type="match status" value="1"/>
</dbReference>
<sequence>MSFVQALADRNLIYSAMNRAGITQTHPEFEDYFHEALLMYVEFEQQFATNPPKTTTTKNYIYSKLYWRLTDMLRRDWRYEVTYQQAGDLDENDRQLPYEEEIQTQLFDLLDGLKQQLGPNERRFLDLYYLADHSLTETCTTINISERTAYRIKRKIQTKAQHLAHQ</sequence>
<feature type="domain" description="RNA polymerase sigma-70 ECF-like HTH" evidence="1">
    <location>
        <begin position="89"/>
        <end position="160"/>
    </location>
</feature>
<dbReference type="InterPro" id="IPR053812">
    <property type="entry name" value="HTH_Sigma70_ECF-like"/>
</dbReference>
<comment type="caution">
    <text evidence="2">The sequence shown here is derived from an EMBL/GenBank/DDBJ whole genome shotgun (WGS) entry which is preliminary data.</text>
</comment>
<proteinExistence type="predicted"/>
<evidence type="ECO:0000313" key="3">
    <source>
        <dbReference type="Proteomes" id="UP001596289"/>
    </source>
</evidence>
<dbReference type="EMBL" id="JBHSSL010000018">
    <property type="protein sequence ID" value="MFC6169385.1"/>
    <property type="molecule type" value="Genomic_DNA"/>
</dbReference>
<evidence type="ECO:0000259" key="1">
    <source>
        <dbReference type="Pfam" id="PF07638"/>
    </source>
</evidence>
<organism evidence="2 3">
    <name type="scientific">Loigolactobacillus jiayinensis</name>
    <dbReference type="NCBI Taxonomy" id="2486016"/>
    <lineage>
        <taxon>Bacteria</taxon>
        <taxon>Bacillati</taxon>
        <taxon>Bacillota</taxon>
        <taxon>Bacilli</taxon>
        <taxon>Lactobacillales</taxon>
        <taxon>Lactobacillaceae</taxon>
        <taxon>Loigolactobacillus</taxon>
    </lineage>
</organism>
<dbReference type="InterPro" id="IPR013324">
    <property type="entry name" value="RNA_pol_sigma_r3/r4-like"/>
</dbReference>
<accession>A0ABW1RDU5</accession>
<evidence type="ECO:0000313" key="2">
    <source>
        <dbReference type="EMBL" id="MFC6169385.1"/>
    </source>
</evidence>
<protein>
    <submittedName>
        <fullName evidence="2">Sigma-70 family RNA polymerase sigma factor</fullName>
    </submittedName>
</protein>
<reference evidence="3" key="1">
    <citation type="journal article" date="2019" name="Int. J. Syst. Evol. Microbiol.">
        <title>The Global Catalogue of Microorganisms (GCM) 10K type strain sequencing project: providing services to taxonomists for standard genome sequencing and annotation.</title>
        <authorList>
            <consortium name="The Broad Institute Genomics Platform"/>
            <consortium name="The Broad Institute Genome Sequencing Center for Infectious Disease"/>
            <person name="Wu L."/>
            <person name="Ma J."/>
        </authorList>
    </citation>
    <scope>NUCLEOTIDE SEQUENCE [LARGE SCALE GENOMIC DNA]</scope>
    <source>
        <strain evidence="3">CCM 8904</strain>
    </source>
</reference>
<dbReference type="Proteomes" id="UP001596289">
    <property type="component" value="Unassembled WGS sequence"/>
</dbReference>
<keyword evidence="3" id="KW-1185">Reference proteome</keyword>
<dbReference type="SUPFAM" id="SSF88659">
    <property type="entry name" value="Sigma3 and sigma4 domains of RNA polymerase sigma factors"/>
    <property type="match status" value="1"/>
</dbReference>
<dbReference type="NCBIfam" id="TIGR02937">
    <property type="entry name" value="sigma70-ECF"/>
    <property type="match status" value="1"/>
</dbReference>
<dbReference type="RefSeq" id="WP_125553079.1">
    <property type="nucleotide sequence ID" value="NZ_JBHSSL010000018.1"/>
</dbReference>
<name>A0ABW1RDU5_9LACO</name>
<gene>
    <name evidence="2" type="ORF">ACFQGP_02190</name>
</gene>
<dbReference type="InterPro" id="IPR014284">
    <property type="entry name" value="RNA_pol_sigma-70_dom"/>
</dbReference>